<accession>A0A1P8BEM5</accession>
<comment type="similarity">
    <text evidence="1">Belongs to the cyclin family. Cyclin D subfamily.</text>
</comment>
<dbReference type="RefSeq" id="NP_001331659.1">
    <property type="nucleotide sequence ID" value="NM_001345820.1"/>
</dbReference>
<dbReference type="InterPro" id="IPR039361">
    <property type="entry name" value="Cyclin"/>
</dbReference>
<feature type="region of interest" description="Disordered" evidence="6">
    <location>
        <begin position="324"/>
        <end position="348"/>
    </location>
</feature>
<evidence type="ECO:0000313" key="10">
    <source>
        <dbReference type="EMBL" id="ANM70017.1"/>
    </source>
</evidence>
<dbReference type="TAIR" id="AT5G67260">
    <property type="gene designation" value="CYCD3"/>
</dbReference>
<dbReference type="CDD" id="cd20544">
    <property type="entry name" value="CYCLIN_AtCycD-like_rpt2"/>
    <property type="match status" value="1"/>
</dbReference>
<dbReference type="AlphaFoldDB" id="A0A1P8BEM5"/>
<dbReference type="DNASU" id="836861"/>
<dbReference type="OrthoDB" id="5590282at2759"/>
<evidence type="ECO:0000256" key="5">
    <source>
        <dbReference type="RuleBase" id="RU000383"/>
    </source>
</evidence>
<gene>
    <name evidence="12" type="primary">CYCD3</name>
    <name evidence="10" type="synonym">CYCD3:2</name>
    <name evidence="10" type="synonym">CYCLIN D3:2</name>
    <name evidence="9 10" type="ordered locus">At5g67260</name>
    <name evidence="10" type="ORF">K3G17.2</name>
    <name evidence="10" type="ORF">K3G17_2</name>
</gene>
<evidence type="ECO:0000259" key="8">
    <source>
        <dbReference type="SMART" id="SM01332"/>
    </source>
</evidence>
<evidence type="ECO:0000313" key="11">
    <source>
        <dbReference type="Proteomes" id="UP000006548"/>
    </source>
</evidence>
<dbReference type="FunFam" id="1.10.472.10:FF:000074">
    <property type="entry name" value="D3-type cyclin"/>
    <property type="match status" value="1"/>
</dbReference>
<dbReference type="Gene3D" id="1.10.472.10">
    <property type="entry name" value="Cyclin-like"/>
    <property type="match status" value="2"/>
</dbReference>
<evidence type="ECO:0000259" key="7">
    <source>
        <dbReference type="SMART" id="SM00385"/>
    </source>
</evidence>
<feature type="compositionally biased region" description="Low complexity" evidence="6">
    <location>
        <begin position="324"/>
        <end position="335"/>
    </location>
</feature>
<dbReference type="SUPFAM" id="SSF47954">
    <property type="entry name" value="Cyclin-like"/>
    <property type="match status" value="2"/>
</dbReference>
<dbReference type="GO" id="GO:0010444">
    <property type="term" value="P:guard mother cell differentiation"/>
    <property type="evidence" value="ECO:0007669"/>
    <property type="project" value="UniProtKB-ARBA"/>
</dbReference>
<reference evidence="11" key="2">
    <citation type="journal article" date="2017" name="Plant J.">
        <title>Araport11: a complete reannotation of the Arabidopsis thaliana reference genome.</title>
        <authorList>
            <person name="Cheng C.Y."/>
            <person name="Krishnakumar V."/>
            <person name="Chan A.P."/>
            <person name="Thibaud-Nissen F."/>
            <person name="Schobel S."/>
            <person name="Town C.D."/>
        </authorList>
    </citation>
    <scope>GENOME REANNOTATION</scope>
    <source>
        <strain evidence="11">cv. Columbia</strain>
    </source>
</reference>
<evidence type="ECO:0000313" key="9">
    <source>
        <dbReference type="Araport" id="AT5G67260"/>
    </source>
</evidence>
<proteinExistence type="inferred from homology"/>
<dbReference type="Pfam" id="PF00134">
    <property type="entry name" value="Cyclin_N"/>
    <property type="match status" value="1"/>
</dbReference>
<keyword evidence="11" id="KW-1185">Reference proteome</keyword>
<dbReference type="PANTHER" id="PTHR10177">
    <property type="entry name" value="CYCLINS"/>
    <property type="match status" value="1"/>
</dbReference>
<reference evidence="10 11" key="1">
    <citation type="journal article" date="2000" name="Nature">
        <title>Sequence and analysis of chromosome 5 of the plant Arabidopsis thaliana.</title>
        <authorList>
            <consortium name="Kazusa DNA Research Institute"/>
            <consortium name="Cold Spring Harbor and Washington University in St Louis Sequencing Consortium"/>
            <consortium name="European Union Arabidopsis Genome Sequencing Consortium"/>
            <person name="Tabata S."/>
            <person name="Kaneko T."/>
            <person name="Nakamura Y."/>
            <person name="Kotani H."/>
            <person name="Kato T."/>
            <person name="Asamizu E."/>
            <person name="Miyajima N."/>
            <person name="Sasamoto S."/>
            <person name="Kimura T."/>
            <person name="Hosouchi T."/>
            <person name="Kawashima K."/>
            <person name="Kohara M."/>
            <person name="Matsumoto M."/>
            <person name="Matsuno A."/>
            <person name="Muraki A."/>
            <person name="Nakayama S."/>
            <person name="Nakazaki N."/>
            <person name="Naruo K."/>
            <person name="Okumura S."/>
            <person name="Shinpo S."/>
            <person name="Takeuchi C."/>
            <person name="Wada T."/>
            <person name="Watanabe A."/>
            <person name="Yamada M."/>
            <person name="Yasuda M."/>
            <person name="Sato S."/>
            <person name="de la Bastide M."/>
            <person name="Huang E."/>
            <person name="Spiegel L."/>
            <person name="Gnoj L."/>
            <person name="O'Shaughnessy A."/>
            <person name="Preston R."/>
            <person name="Habermann K."/>
            <person name="Murray J."/>
            <person name="Johnson D."/>
            <person name="Rohlfing T."/>
            <person name="Nelson J."/>
            <person name="Stoneking T."/>
            <person name="Pepin K."/>
            <person name="Spieth J."/>
            <person name="Sekhon M."/>
            <person name="Armstrong J."/>
            <person name="Becker M."/>
            <person name="Belter E."/>
            <person name="Cordum H."/>
            <person name="Cordes M."/>
            <person name="Courtney L."/>
            <person name="Courtney W."/>
            <person name="Dante M."/>
            <person name="Du H."/>
            <person name="Edwards J."/>
            <person name="Fryman J."/>
            <person name="Haakensen B."/>
            <person name="Lamar E."/>
            <person name="Latreille P."/>
            <person name="Leonard S."/>
            <person name="Meyer R."/>
            <person name="Mulvaney E."/>
            <person name="Ozersky P."/>
            <person name="Riley A."/>
            <person name="Strowmatt C."/>
            <person name="Wagner-McPherson C."/>
            <person name="Wollam A."/>
            <person name="Yoakum M."/>
            <person name="Bell M."/>
            <person name="Dedhia N."/>
            <person name="Parnell L."/>
            <person name="Shah R."/>
            <person name="Rodriguez M."/>
            <person name="See L.H."/>
            <person name="Vil D."/>
            <person name="Baker J."/>
            <person name="Kirchoff K."/>
            <person name="Toth K."/>
            <person name="King L."/>
            <person name="Bahret A."/>
            <person name="Miller B."/>
            <person name="Marra M."/>
            <person name="Martienssen R."/>
            <person name="McCombie W.R."/>
            <person name="Wilson R.K."/>
            <person name="Murphy G."/>
            <person name="Bancroft I."/>
            <person name="Volckaert G."/>
            <person name="Wambutt R."/>
            <person name="Dusterhoft A."/>
            <person name="Stiekema W."/>
            <person name="Pohl T."/>
            <person name="Entian K.D."/>
            <person name="Terryn N."/>
            <person name="Hartley N."/>
            <person name="Bent E."/>
            <person name="Johnson S."/>
            <person name="Langham S.A."/>
            <person name="McCullagh B."/>
            <person name="Robben J."/>
            <person name="Grymonprez B."/>
            <person name="Zimmermann W."/>
            <person name="Ramsperger U."/>
            <person name="Wedler H."/>
            <person name="Balke K."/>
            <person name="Wedler E."/>
            <person name="Peters S."/>
            <person name="van Staveren M."/>
            <person name="Dirkse W."/>
            <person name="Mooijman P."/>
            <person name="Lankhorst R.K."/>
            <person name="Weitzenegger T."/>
            <person name="Bothe G."/>
            <person name="Rose M."/>
            <person name="Hauf J."/>
            <person name="Berneiser S."/>
            <person name="Hempel S."/>
            <person name="Feldpausch M."/>
            <person name="Lamberth S."/>
            <person name="Villarroel R."/>
            <person name="Gielen J."/>
            <person name="Ardiles W."/>
            <person name="Bents O."/>
            <person name="Lemcke K."/>
            <person name="Kolesov G."/>
            <person name="Mayer K."/>
            <person name="Rudd S."/>
            <person name="Schoof H."/>
            <person name="Schueller C."/>
            <person name="Zaccaria P."/>
            <person name="Mewes H.W."/>
            <person name="Bevan M."/>
            <person name="Fransz P."/>
        </authorList>
    </citation>
    <scope>NUCLEOTIDE SEQUENCE [LARGE SCALE GENOMIC DNA]</scope>
    <source>
        <strain evidence="11">cv. Columbia</strain>
    </source>
</reference>
<dbReference type="PROSITE" id="PS00292">
    <property type="entry name" value="CYCLINS"/>
    <property type="match status" value="1"/>
</dbReference>
<protein>
    <submittedName>
        <fullName evidence="10">CYCLIN D32</fullName>
    </submittedName>
</protein>
<dbReference type="FunFam" id="1.10.472.10:FF:000070">
    <property type="entry name" value="CYCLIN D32"/>
    <property type="match status" value="1"/>
</dbReference>
<dbReference type="CDD" id="cd20543">
    <property type="entry name" value="CYCLIN_AtCycD-like_rpt1"/>
    <property type="match status" value="1"/>
</dbReference>
<evidence type="ECO:0000256" key="1">
    <source>
        <dbReference type="ARBA" id="ARBA00009065"/>
    </source>
</evidence>
<evidence type="ECO:0000256" key="3">
    <source>
        <dbReference type="ARBA" id="ARBA00023127"/>
    </source>
</evidence>
<evidence type="ECO:0000256" key="4">
    <source>
        <dbReference type="ARBA" id="ARBA00023306"/>
    </source>
</evidence>
<dbReference type="InterPro" id="IPR013763">
    <property type="entry name" value="Cyclin-like_dom"/>
</dbReference>
<dbReference type="GO" id="GO:0051301">
    <property type="term" value="P:cell division"/>
    <property type="evidence" value="ECO:0007669"/>
    <property type="project" value="UniProtKB-KW"/>
</dbReference>
<feature type="domain" description="Cyclin C-terminal" evidence="8">
    <location>
        <begin position="198"/>
        <end position="316"/>
    </location>
</feature>
<keyword evidence="2" id="KW-0132">Cell division</keyword>
<dbReference type="Proteomes" id="UP000006548">
    <property type="component" value="Chromosome 5"/>
</dbReference>
<dbReference type="InterPro" id="IPR048258">
    <property type="entry name" value="Cyclins_cyclin-box"/>
</dbReference>
<dbReference type="GO" id="GO:0048316">
    <property type="term" value="P:seed development"/>
    <property type="evidence" value="ECO:0007669"/>
    <property type="project" value="UniProtKB-ARBA"/>
</dbReference>
<dbReference type="SMART" id="SM00385">
    <property type="entry name" value="CYCLIN"/>
    <property type="match status" value="1"/>
</dbReference>
<dbReference type="InterPro" id="IPR036915">
    <property type="entry name" value="Cyclin-like_sf"/>
</dbReference>
<dbReference type="SMART" id="SM01332">
    <property type="entry name" value="Cyclin_C"/>
    <property type="match status" value="1"/>
</dbReference>
<dbReference type="ExpressionAtlas" id="A0A1P8BEM5">
    <property type="expression patterns" value="baseline and differential"/>
</dbReference>
<dbReference type="Araport" id="AT5G67260"/>
<dbReference type="SMR" id="A0A1P8BEM5"/>
<dbReference type="InterPro" id="IPR006671">
    <property type="entry name" value="Cyclin_N"/>
</dbReference>
<evidence type="ECO:0000256" key="6">
    <source>
        <dbReference type="SAM" id="MobiDB-lite"/>
    </source>
</evidence>
<organism evidence="10 11">
    <name type="scientific">Arabidopsis thaliana</name>
    <name type="common">Mouse-ear cress</name>
    <dbReference type="NCBI Taxonomy" id="3702"/>
    <lineage>
        <taxon>Eukaryota</taxon>
        <taxon>Viridiplantae</taxon>
        <taxon>Streptophyta</taxon>
        <taxon>Embryophyta</taxon>
        <taxon>Tracheophyta</taxon>
        <taxon>Spermatophyta</taxon>
        <taxon>Magnoliopsida</taxon>
        <taxon>eudicotyledons</taxon>
        <taxon>Gunneridae</taxon>
        <taxon>Pentapetalae</taxon>
        <taxon>rosids</taxon>
        <taxon>malvids</taxon>
        <taxon>Brassicales</taxon>
        <taxon>Brassicaceae</taxon>
        <taxon>Camelineae</taxon>
        <taxon>Arabidopsis</taxon>
    </lineage>
</organism>
<keyword evidence="3 5" id="KW-0195">Cyclin</keyword>
<dbReference type="GeneID" id="836861"/>
<feature type="domain" description="Cyclin-like" evidence="7">
    <location>
        <begin position="101"/>
        <end position="189"/>
    </location>
</feature>
<dbReference type="InterPro" id="IPR004367">
    <property type="entry name" value="Cyclin_C-dom"/>
</dbReference>
<dbReference type="Pfam" id="PF02984">
    <property type="entry name" value="Cyclin_C"/>
    <property type="match status" value="1"/>
</dbReference>
<evidence type="ECO:0000313" key="12">
    <source>
        <dbReference type="TAIR" id="AT5G67260"/>
    </source>
</evidence>
<keyword evidence="4" id="KW-0131">Cell cycle</keyword>
<sequence>MALEKEEEASQNGAFCVLDGLYCEEETGFVEDDLDDDGDLDFLEKSDESVVKFQFLPLLDMFLWDDDEILSLISKENETNPCFGEQILDGFLVSCRKEALDWVLRVKSHYGFTSLTAILAVNYFDRFMTSIKLQTDKPWMSQLVAVASLSLAAKVEEIQVPLLLDLQVEEARYLFEAKTIQRMELLILSTLQWRMHPVTPISFFDHIIRRFGSKWHQQLDFCRKCERLLISVIADTRFMRYFPSVLATAIMILVFEELKPCDEVEYQSQITTLLKVNQEKVNECYELLLEHNPSKKRMMNLVDQDSPSGVLDFDDSSNSSWNVSTTASVSSSSSSPEPLLKRRRVQEQQMRLPSINRKDFETRQRVVQVLVLFLSLKMKKIWWTYMYIEGWIQRQQQLRLERRR</sequence>
<name>A0A1P8BEM5_ARATH</name>
<dbReference type="EMBL" id="CP002688">
    <property type="protein sequence ID" value="ANM70017.1"/>
    <property type="molecule type" value="Genomic_DNA"/>
</dbReference>
<evidence type="ECO:0000256" key="2">
    <source>
        <dbReference type="ARBA" id="ARBA00022618"/>
    </source>
</evidence>